<protein>
    <submittedName>
        <fullName evidence="2">VPLPA-CTERM sorting domain-containing protein</fullName>
    </submittedName>
</protein>
<keyword evidence="3" id="KW-1185">Reference proteome</keyword>
<evidence type="ECO:0000313" key="3">
    <source>
        <dbReference type="Proteomes" id="UP000298631"/>
    </source>
</evidence>
<evidence type="ECO:0000256" key="1">
    <source>
        <dbReference type="SAM" id="SignalP"/>
    </source>
</evidence>
<gene>
    <name evidence="2" type="ORF">EOK75_04055</name>
</gene>
<organism evidence="2 3">
    <name type="scientific">Pseudorhodobacter turbinis</name>
    <dbReference type="NCBI Taxonomy" id="2500533"/>
    <lineage>
        <taxon>Bacteria</taxon>
        <taxon>Pseudomonadati</taxon>
        <taxon>Pseudomonadota</taxon>
        <taxon>Alphaproteobacteria</taxon>
        <taxon>Rhodobacterales</taxon>
        <taxon>Paracoccaceae</taxon>
        <taxon>Pseudorhodobacter</taxon>
    </lineage>
</organism>
<dbReference type="AlphaFoldDB" id="A0A4P8EE85"/>
<dbReference type="InterPro" id="IPR022472">
    <property type="entry name" value="VPLPA-CTERM"/>
</dbReference>
<evidence type="ECO:0000313" key="2">
    <source>
        <dbReference type="EMBL" id="QCO55029.1"/>
    </source>
</evidence>
<keyword evidence="1" id="KW-0732">Signal</keyword>
<dbReference type="RefSeq" id="WP_137192692.1">
    <property type="nucleotide sequence ID" value="NZ_CP039964.1"/>
</dbReference>
<reference evidence="2 3" key="1">
    <citation type="submission" date="2019-05" db="EMBL/GenBank/DDBJ databases">
        <title>Pseudorhodobacter turbinis sp. nov., isolated from the gut of the Korean turban shell.</title>
        <authorList>
            <person name="Jeong Y.-S."/>
            <person name="Kang W.-R."/>
            <person name="Bae J.-W."/>
        </authorList>
    </citation>
    <scope>NUCLEOTIDE SEQUENCE [LARGE SCALE GENOMIC DNA]</scope>
    <source>
        <strain evidence="2 3">S12M18</strain>
    </source>
</reference>
<sequence length="205" mass="20877">MKLTTFILAGGLAVTASVASAATLSDMTLTPSSISGSTTFFDNNNDFNESFAYGSGIAAGSVIDSFRLTLNVSGARNESGWGDTEDWEIRVQGGMPGSGTANAVDDYFAAISGDGFLSFDIDASTDGGSVNAFAQSVSSGIFTVWLAENSAASFGFGPNNPSITISSARLEVLGTAPSPVPLPASSLLLFAGLGGLAFMRKRKAA</sequence>
<feature type="chain" id="PRO_5020682707" evidence="1">
    <location>
        <begin position="22"/>
        <end position="205"/>
    </location>
</feature>
<accession>A0A4P8EE85</accession>
<dbReference type="NCBIfam" id="TIGR03370">
    <property type="entry name" value="VPLPA-CTERM"/>
    <property type="match status" value="1"/>
</dbReference>
<dbReference type="KEGG" id="pseb:EOK75_04055"/>
<proteinExistence type="predicted"/>
<dbReference type="EMBL" id="CP039964">
    <property type="protein sequence ID" value="QCO55029.1"/>
    <property type="molecule type" value="Genomic_DNA"/>
</dbReference>
<name>A0A4P8EE85_9RHOB</name>
<dbReference type="Proteomes" id="UP000298631">
    <property type="component" value="Chromosome"/>
</dbReference>
<feature type="signal peptide" evidence="1">
    <location>
        <begin position="1"/>
        <end position="21"/>
    </location>
</feature>